<comment type="caution">
    <text evidence="1">The sequence shown here is derived from an EMBL/GenBank/DDBJ whole genome shotgun (WGS) entry which is preliminary data.</text>
</comment>
<dbReference type="Proteomes" id="UP000253562">
    <property type="component" value="Unassembled WGS sequence"/>
</dbReference>
<organism evidence="1 2">
    <name type="scientific">Bremerella cremea</name>
    <dbReference type="NCBI Taxonomy" id="1031537"/>
    <lineage>
        <taxon>Bacteria</taxon>
        <taxon>Pseudomonadati</taxon>
        <taxon>Planctomycetota</taxon>
        <taxon>Planctomycetia</taxon>
        <taxon>Pirellulales</taxon>
        <taxon>Pirellulaceae</taxon>
        <taxon>Bremerella</taxon>
    </lineage>
</organism>
<gene>
    <name evidence="1" type="ORF">DTL42_02405</name>
</gene>
<name>A0A368KUN9_9BACT</name>
<accession>A0A368KUN9</accession>
<dbReference type="AlphaFoldDB" id="A0A368KUN9"/>
<reference evidence="1 2" key="1">
    <citation type="submission" date="2018-07" db="EMBL/GenBank/DDBJ databases">
        <title>Comparative genomes isolates from brazilian mangrove.</title>
        <authorList>
            <person name="De Araujo J.E."/>
            <person name="Taketani R.G."/>
            <person name="Silva M.C.P."/>
            <person name="Lourenco M.V."/>
            <person name="Oliveira V.M."/>
            <person name="Andreote F.D."/>
        </authorList>
    </citation>
    <scope>NUCLEOTIDE SEQUENCE [LARGE SCALE GENOMIC DNA]</scope>
    <source>
        <strain evidence="1 2">HEX PRIS-MGV</strain>
    </source>
</reference>
<sequence length="64" mass="7163">MQAQQGTDFREWRKRSRCADNRSVPAESGMCDNLLGRSCEVLPETAMEGFIFGYPASLLGEPDH</sequence>
<protein>
    <submittedName>
        <fullName evidence="1">Uncharacterized protein</fullName>
    </submittedName>
</protein>
<evidence type="ECO:0000313" key="2">
    <source>
        <dbReference type="Proteomes" id="UP000253562"/>
    </source>
</evidence>
<dbReference type="EMBL" id="QPEX01000010">
    <property type="protein sequence ID" value="RCS54026.1"/>
    <property type="molecule type" value="Genomic_DNA"/>
</dbReference>
<proteinExistence type="predicted"/>
<evidence type="ECO:0000313" key="1">
    <source>
        <dbReference type="EMBL" id="RCS54026.1"/>
    </source>
</evidence>